<reference evidence="1 2" key="1">
    <citation type="submission" date="2021-06" db="EMBL/GenBank/DDBJ databases">
        <authorList>
            <person name="Palmer J.M."/>
        </authorList>
    </citation>
    <scope>NUCLEOTIDE SEQUENCE [LARGE SCALE GENOMIC DNA]</scope>
    <source>
        <strain evidence="1 2">MEX-2019</strain>
        <tissue evidence="1">Muscle</tissue>
    </source>
</reference>
<dbReference type="EMBL" id="JAHHUM010002309">
    <property type="protein sequence ID" value="KAK5605271.1"/>
    <property type="molecule type" value="Genomic_DNA"/>
</dbReference>
<proteinExistence type="predicted"/>
<evidence type="ECO:0000313" key="2">
    <source>
        <dbReference type="Proteomes" id="UP001311232"/>
    </source>
</evidence>
<gene>
    <name evidence="1" type="ORF">CRENBAI_017073</name>
</gene>
<sequence>MFIALSTPVVGDEVSKTWWIGRGTALKSVPLVPCNFILDPSLISDYETSIPSTSGRPPGDVRYGVVGGDVMSRSRAQVCVVCGWLSLTSTNKVRQAGTATAVDHQD</sequence>
<organism evidence="1 2">
    <name type="scientific">Crenichthys baileyi</name>
    <name type="common">White River springfish</name>
    <dbReference type="NCBI Taxonomy" id="28760"/>
    <lineage>
        <taxon>Eukaryota</taxon>
        <taxon>Metazoa</taxon>
        <taxon>Chordata</taxon>
        <taxon>Craniata</taxon>
        <taxon>Vertebrata</taxon>
        <taxon>Euteleostomi</taxon>
        <taxon>Actinopterygii</taxon>
        <taxon>Neopterygii</taxon>
        <taxon>Teleostei</taxon>
        <taxon>Neoteleostei</taxon>
        <taxon>Acanthomorphata</taxon>
        <taxon>Ovalentaria</taxon>
        <taxon>Atherinomorphae</taxon>
        <taxon>Cyprinodontiformes</taxon>
        <taxon>Goodeidae</taxon>
        <taxon>Crenichthys</taxon>
    </lineage>
</organism>
<keyword evidence="2" id="KW-1185">Reference proteome</keyword>
<name>A0AAV9R8J4_9TELE</name>
<accession>A0AAV9R8J4</accession>
<evidence type="ECO:0000313" key="1">
    <source>
        <dbReference type="EMBL" id="KAK5605271.1"/>
    </source>
</evidence>
<comment type="caution">
    <text evidence="1">The sequence shown here is derived from an EMBL/GenBank/DDBJ whole genome shotgun (WGS) entry which is preliminary data.</text>
</comment>
<dbReference type="AlphaFoldDB" id="A0AAV9R8J4"/>
<dbReference type="Proteomes" id="UP001311232">
    <property type="component" value="Unassembled WGS sequence"/>
</dbReference>
<protein>
    <submittedName>
        <fullName evidence="1">Uncharacterized protein</fullName>
    </submittedName>
</protein>